<gene>
    <name evidence="2" type="ORF">Zmor_023276</name>
</gene>
<organism evidence="2 3">
    <name type="scientific">Zophobas morio</name>
    <dbReference type="NCBI Taxonomy" id="2755281"/>
    <lineage>
        <taxon>Eukaryota</taxon>
        <taxon>Metazoa</taxon>
        <taxon>Ecdysozoa</taxon>
        <taxon>Arthropoda</taxon>
        <taxon>Hexapoda</taxon>
        <taxon>Insecta</taxon>
        <taxon>Pterygota</taxon>
        <taxon>Neoptera</taxon>
        <taxon>Endopterygota</taxon>
        <taxon>Coleoptera</taxon>
        <taxon>Polyphaga</taxon>
        <taxon>Cucujiformia</taxon>
        <taxon>Tenebrionidae</taxon>
        <taxon>Zophobas</taxon>
    </lineage>
</organism>
<keyword evidence="1" id="KW-0472">Membrane</keyword>
<sequence>MSTTATSIVETSSNFSNPWDEAKKIISLPTTATSLNNQTQRSIKELFYNGTGYYIEDEVEPGLNDLQTVFLACFATLIPLVVGLLTAFGIKVLWTRYKKQKENPKYDGILERRDTSESISRPLHSHLLNSDKVICVTDGFVFFLTGLTLIKIIPQTA</sequence>
<evidence type="ECO:0000256" key="1">
    <source>
        <dbReference type="SAM" id="Phobius"/>
    </source>
</evidence>
<reference evidence="2" key="1">
    <citation type="journal article" date="2023" name="G3 (Bethesda)">
        <title>Whole genome assemblies of Zophobas morio and Tenebrio molitor.</title>
        <authorList>
            <person name="Kaur S."/>
            <person name="Stinson S.A."/>
            <person name="diCenzo G.C."/>
        </authorList>
    </citation>
    <scope>NUCLEOTIDE SEQUENCE</scope>
    <source>
        <strain evidence="2">QUZm001</strain>
    </source>
</reference>
<keyword evidence="3" id="KW-1185">Reference proteome</keyword>
<dbReference type="AlphaFoldDB" id="A0AA38M697"/>
<dbReference type="EMBL" id="JALNTZ010000007">
    <property type="protein sequence ID" value="KAJ3645635.1"/>
    <property type="molecule type" value="Genomic_DNA"/>
</dbReference>
<accession>A0AA38M697</accession>
<proteinExistence type="predicted"/>
<evidence type="ECO:0000313" key="3">
    <source>
        <dbReference type="Proteomes" id="UP001168821"/>
    </source>
</evidence>
<dbReference type="Proteomes" id="UP001168821">
    <property type="component" value="Unassembled WGS sequence"/>
</dbReference>
<feature type="transmembrane region" description="Helical" evidence="1">
    <location>
        <begin position="69"/>
        <end position="94"/>
    </location>
</feature>
<comment type="caution">
    <text evidence="2">The sequence shown here is derived from an EMBL/GenBank/DDBJ whole genome shotgun (WGS) entry which is preliminary data.</text>
</comment>
<keyword evidence="1" id="KW-0812">Transmembrane</keyword>
<protein>
    <submittedName>
        <fullName evidence="2">Uncharacterized protein</fullName>
    </submittedName>
</protein>
<evidence type="ECO:0000313" key="2">
    <source>
        <dbReference type="EMBL" id="KAJ3645635.1"/>
    </source>
</evidence>
<keyword evidence="1" id="KW-1133">Transmembrane helix</keyword>
<name>A0AA38M697_9CUCU</name>